<feature type="transmembrane region" description="Helical" evidence="6">
    <location>
        <begin position="6"/>
        <end position="26"/>
    </location>
</feature>
<evidence type="ECO:0000256" key="5">
    <source>
        <dbReference type="RuleBase" id="RU000461"/>
    </source>
</evidence>
<gene>
    <name evidence="7" type="primary">apf7_13</name>
    <name evidence="7" type="ORF">LSUE1_G001013</name>
</gene>
<dbReference type="AlphaFoldDB" id="A0A8T9CIM8"/>
<name>A0A8T9CIM8_9HELO</name>
<keyword evidence="4 5" id="KW-0349">Heme</keyword>
<keyword evidence="6" id="KW-0472">Membrane</keyword>
<dbReference type="Gene3D" id="1.10.630.10">
    <property type="entry name" value="Cytochrome P450"/>
    <property type="match status" value="1"/>
</dbReference>
<dbReference type="PANTHER" id="PTHR24305">
    <property type="entry name" value="CYTOCHROME P450"/>
    <property type="match status" value="1"/>
</dbReference>
<feature type="binding site" description="axial binding residue" evidence="4">
    <location>
        <position position="437"/>
    </location>
    <ligand>
        <name>heme</name>
        <dbReference type="ChEBI" id="CHEBI:30413"/>
    </ligand>
    <ligandPart>
        <name>Fe</name>
        <dbReference type="ChEBI" id="CHEBI:18248"/>
    </ligandPart>
</feature>
<accession>A0A8T9CIM8</accession>
<keyword evidence="3 4" id="KW-0408">Iron</keyword>
<keyword evidence="5" id="KW-0560">Oxidoreductase</keyword>
<evidence type="ECO:0000256" key="3">
    <source>
        <dbReference type="ARBA" id="ARBA00023004"/>
    </source>
</evidence>
<proteinExistence type="inferred from homology"/>
<dbReference type="InterPro" id="IPR017972">
    <property type="entry name" value="Cyt_P450_CS"/>
</dbReference>
<comment type="similarity">
    <text evidence="5">Belongs to the cytochrome P450 family.</text>
</comment>
<organism evidence="7 8">
    <name type="scientific">Lachnellula suecica</name>
    <dbReference type="NCBI Taxonomy" id="602035"/>
    <lineage>
        <taxon>Eukaryota</taxon>
        <taxon>Fungi</taxon>
        <taxon>Dikarya</taxon>
        <taxon>Ascomycota</taxon>
        <taxon>Pezizomycotina</taxon>
        <taxon>Leotiomycetes</taxon>
        <taxon>Helotiales</taxon>
        <taxon>Lachnaceae</taxon>
        <taxon>Lachnellula</taxon>
    </lineage>
</organism>
<keyword evidence="2 4" id="KW-0479">Metal-binding</keyword>
<comment type="cofactor">
    <cofactor evidence="1 4">
        <name>heme</name>
        <dbReference type="ChEBI" id="CHEBI:30413"/>
    </cofactor>
</comment>
<dbReference type="Proteomes" id="UP000469558">
    <property type="component" value="Unassembled WGS sequence"/>
</dbReference>
<dbReference type="PANTHER" id="PTHR24305:SF226">
    <property type="entry name" value="CYTOCHROME P450 MONOOXYGENASE"/>
    <property type="match status" value="1"/>
</dbReference>
<dbReference type="PROSITE" id="PS00086">
    <property type="entry name" value="CYTOCHROME_P450"/>
    <property type="match status" value="1"/>
</dbReference>
<evidence type="ECO:0000313" key="8">
    <source>
        <dbReference type="Proteomes" id="UP000469558"/>
    </source>
</evidence>
<dbReference type="OrthoDB" id="1470350at2759"/>
<dbReference type="InterPro" id="IPR036396">
    <property type="entry name" value="Cyt_P450_sf"/>
</dbReference>
<evidence type="ECO:0000256" key="1">
    <source>
        <dbReference type="ARBA" id="ARBA00001971"/>
    </source>
</evidence>
<dbReference type="PRINTS" id="PR00463">
    <property type="entry name" value="EP450I"/>
</dbReference>
<dbReference type="GO" id="GO:0016705">
    <property type="term" value="F:oxidoreductase activity, acting on paired donors, with incorporation or reduction of molecular oxygen"/>
    <property type="evidence" value="ECO:0007669"/>
    <property type="project" value="InterPro"/>
</dbReference>
<keyword evidence="6" id="KW-1133">Transmembrane helix</keyword>
<keyword evidence="5 7" id="KW-0503">Monooxygenase</keyword>
<keyword evidence="8" id="KW-1185">Reference proteome</keyword>
<dbReference type="PRINTS" id="PR00385">
    <property type="entry name" value="P450"/>
</dbReference>
<sequence>MATMIVYYALSILTSYLLLWATYQIFLHPLSKYPGPLVAKFSDIYSAFYSYKRRLHLTTWNNQRKYGPVVRQSPNKLVFSSATAVLDIYKNDRTTKPAAYMALGPGLTTYNVFSARDKHLHRARRQLIGQALTERSMRTFEPIMIEQVDIFCRNLLSQSQSSTPANMSVQTRRLGLNIAGLLAFGYDLRLQTSDDNRFMETVMDTGTFFSNLWLQFPAGRKLRIAFLMLSPLRKLREKYLGLMENMMTSRMSLPKDAKHDLYSFVAEALDAKSDGLRQSELWGEANMFLSAAGGTVTTALSATFFYLSRNQDAYKKLAHEIRSTFASSSEIHGTALAGCTFLRACIDEAMRLSPPAPGILWRDLAPGDDSSQPFVVDGHVIPPNTVVGVNTYSLHHSEDYFPNAFAYRPERWVSSSDEEKKISREAFAPFSVGSRGCAGKAMAYLESSLVLAKSLWYFDFESASGELGEVGAGKVGLEEGRERKGEFQLYDTFSSSHDGPYLKFVVRSDNWKDLE</sequence>
<dbReference type="GO" id="GO:0005506">
    <property type="term" value="F:iron ion binding"/>
    <property type="evidence" value="ECO:0007669"/>
    <property type="project" value="InterPro"/>
</dbReference>
<evidence type="ECO:0000313" key="7">
    <source>
        <dbReference type="EMBL" id="TVY83920.1"/>
    </source>
</evidence>
<evidence type="ECO:0000256" key="6">
    <source>
        <dbReference type="SAM" id="Phobius"/>
    </source>
</evidence>
<keyword evidence="6" id="KW-0812">Transmembrane</keyword>
<dbReference type="InterPro" id="IPR050121">
    <property type="entry name" value="Cytochrome_P450_monoxygenase"/>
</dbReference>
<dbReference type="GO" id="GO:0004497">
    <property type="term" value="F:monooxygenase activity"/>
    <property type="evidence" value="ECO:0007669"/>
    <property type="project" value="UniProtKB-KW"/>
</dbReference>
<evidence type="ECO:0000256" key="4">
    <source>
        <dbReference type="PIRSR" id="PIRSR602401-1"/>
    </source>
</evidence>
<dbReference type="GO" id="GO:0020037">
    <property type="term" value="F:heme binding"/>
    <property type="evidence" value="ECO:0007669"/>
    <property type="project" value="InterPro"/>
</dbReference>
<dbReference type="SUPFAM" id="SSF48264">
    <property type="entry name" value="Cytochrome P450"/>
    <property type="match status" value="1"/>
</dbReference>
<dbReference type="EMBL" id="QGMK01000139">
    <property type="protein sequence ID" value="TVY83920.1"/>
    <property type="molecule type" value="Genomic_DNA"/>
</dbReference>
<evidence type="ECO:0000256" key="2">
    <source>
        <dbReference type="ARBA" id="ARBA00022723"/>
    </source>
</evidence>
<dbReference type="InterPro" id="IPR001128">
    <property type="entry name" value="Cyt_P450"/>
</dbReference>
<dbReference type="InterPro" id="IPR002401">
    <property type="entry name" value="Cyt_P450_E_grp-I"/>
</dbReference>
<comment type="caution">
    <text evidence="7">The sequence shown here is derived from an EMBL/GenBank/DDBJ whole genome shotgun (WGS) entry which is preliminary data.</text>
</comment>
<protein>
    <submittedName>
        <fullName evidence="7">Cytochrome P450 monooxygenase apf7</fullName>
    </submittedName>
</protein>
<reference evidence="7 8" key="1">
    <citation type="submission" date="2018-05" db="EMBL/GenBank/DDBJ databases">
        <title>Genome sequencing and assembly of the regulated plant pathogen Lachnellula willkommii and related sister species for the development of diagnostic species identification markers.</title>
        <authorList>
            <person name="Giroux E."/>
            <person name="Bilodeau G."/>
        </authorList>
    </citation>
    <scope>NUCLEOTIDE SEQUENCE [LARGE SCALE GENOMIC DNA]</scope>
    <source>
        <strain evidence="7 8">CBS 268.59</strain>
    </source>
</reference>
<dbReference type="Pfam" id="PF00067">
    <property type="entry name" value="p450"/>
    <property type="match status" value="1"/>
</dbReference>